<proteinExistence type="predicted"/>
<dbReference type="Gene3D" id="3.40.630.30">
    <property type="match status" value="1"/>
</dbReference>
<dbReference type="InterPro" id="IPR016181">
    <property type="entry name" value="Acyl_CoA_acyltransferase"/>
</dbReference>
<dbReference type="PANTHER" id="PTHR43072:SF51">
    <property type="entry name" value="ABC SUPERFAMILY TRANSPORT PROTEIN"/>
    <property type="match status" value="1"/>
</dbReference>
<dbReference type="AlphaFoldDB" id="A0AAE6ZH42"/>
<dbReference type="PRINTS" id="PR01754">
    <property type="entry name" value="SACTRNSFRASE"/>
</dbReference>
<dbReference type="Proteomes" id="UP000502421">
    <property type="component" value="Chromosome"/>
</dbReference>
<dbReference type="PANTHER" id="PTHR43072">
    <property type="entry name" value="N-ACETYLTRANSFERASE"/>
    <property type="match status" value="1"/>
</dbReference>
<dbReference type="CDD" id="cd04301">
    <property type="entry name" value="NAT_SF"/>
    <property type="match status" value="1"/>
</dbReference>
<dbReference type="KEGG" id="coy:HF329_17535"/>
<evidence type="ECO:0000256" key="2">
    <source>
        <dbReference type="ARBA" id="ARBA00023315"/>
    </source>
</evidence>
<dbReference type="SUPFAM" id="SSF55729">
    <property type="entry name" value="Acyl-CoA N-acyltransferases (Nat)"/>
    <property type="match status" value="1"/>
</dbReference>
<dbReference type="EMBL" id="CP051205">
    <property type="protein sequence ID" value="QJB33020.1"/>
    <property type="molecule type" value="Genomic_DNA"/>
</dbReference>
<dbReference type="InterPro" id="IPR000182">
    <property type="entry name" value="GNAT_dom"/>
</dbReference>
<organism evidence="4 5">
    <name type="scientific">Chitinophaga oryzae</name>
    <dbReference type="NCBI Taxonomy" id="2725414"/>
    <lineage>
        <taxon>Bacteria</taxon>
        <taxon>Pseudomonadati</taxon>
        <taxon>Bacteroidota</taxon>
        <taxon>Chitinophagia</taxon>
        <taxon>Chitinophagales</taxon>
        <taxon>Chitinophagaceae</taxon>
        <taxon>Chitinophaga</taxon>
    </lineage>
</organism>
<dbReference type="RefSeq" id="WP_168805776.1">
    <property type="nucleotide sequence ID" value="NZ_CP051205.1"/>
</dbReference>
<evidence type="ECO:0000313" key="4">
    <source>
        <dbReference type="EMBL" id="QJB33020.1"/>
    </source>
</evidence>
<dbReference type="GO" id="GO:0016747">
    <property type="term" value="F:acyltransferase activity, transferring groups other than amino-acyl groups"/>
    <property type="evidence" value="ECO:0007669"/>
    <property type="project" value="InterPro"/>
</dbReference>
<keyword evidence="1" id="KW-0808">Transferase</keyword>
<dbReference type="InterPro" id="IPR008125">
    <property type="entry name" value="Streptothricin_AcTrfase"/>
</dbReference>
<dbReference type="PROSITE" id="PS51186">
    <property type="entry name" value="GNAT"/>
    <property type="match status" value="1"/>
</dbReference>
<sequence>MTPYERLSWDSDFFGFEVYRIQNGHADVAQCLSDLKGRARLVYLAAAGETEAALLDTYNGRLADIKTTFEKDVEGPVALSPFISSYTTNPAEEALIRLGIESGVYSRFKVDDNFEEEKYKELYRLWVMNSVSRKIAKEVLVYRQQEQLSGLITLGEKGGNGDIGLVAVDPASRGKGVGMALMAAAEAWSRRQGYRQLQVVTQGANTPACNLYQKCGFHIARIEYFYHFWL</sequence>
<gene>
    <name evidence="4" type="ORF">HF329_17535</name>
</gene>
<evidence type="ECO:0000256" key="1">
    <source>
        <dbReference type="ARBA" id="ARBA00022679"/>
    </source>
</evidence>
<protein>
    <submittedName>
        <fullName evidence="4">GNAT family N-acetyltransferase</fullName>
    </submittedName>
</protein>
<accession>A0AAE6ZH42</accession>
<evidence type="ECO:0000259" key="3">
    <source>
        <dbReference type="PROSITE" id="PS51186"/>
    </source>
</evidence>
<keyword evidence="2" id="KW-0012">Acyltransferase</keyword>
<dbReference type="Pfam" id="PF00583">
    <property type="entry name" value="Acetyltransf_1"/>
    <property type="match status" value="1"/>
</dbReference>
<name>A0AAE6ZH42_9BACT</name>
<reference evidence="5" key="1">
    <citation type="submission" date="2020-04" db="EMBL/GenBank/DDBJ databases">
        <authorList>
            <person name="Kittiwongwattana C."/>
        </authorList>
    </citation>
    <scope>NUCLEOTIDE SEQUENCE [LARGE SCALE GENOMIC DNA]</scope>
    <source>
        <strain evidence="5">1310</strain>
    </source>
</reference>
<feature type="domain" description="N-acetyltransferase" evidence="3">
    <location>
        <begin position="94"/>
        <end position="230"/>
    </location>
</feature>
<evidence type="ECO:0000313" key="5">
    <source>
        <dbReference type="Proteomes" id="UP000502421"/>
    </source>
</evidence>